<proteinExistence type="predicted"/>
<dbReference type="InterPro" id="IPR010710">
    <property type="entry name" value="DUF1289"/>
</dbReference>
<feature type="compositionally biased region" description="Low complexity" evidence="1">
    <location>
        <begin position="35"/>
        <end position="44"/>
    </location>
</feature>
<keyword evidence="3" id="KW-1185">Reference proteome</keyword>
<dbReference type="RefSeq" id="WP_284189295.1">
    <property type="nucleotide sequence ID" value="NZ_BSPX01000073.1"/>
</dbReference>
<evidence type="ECO:0000256" key="1">
    <source>
        <dbReference type="SAM" id="MobiDB-lite"/>
    </source>
</evidence>
<reference evidence="3" key="1">
    <citation type="journal article" date="2019" name="Int. J. Syst. Evol. Microbiol.">
        <title>The Global Catalogue of Microorganisms (GCM) 10K type strain sequencing project: providing services to taxonomists for standard genome sequencing and annotation.</title>
        <authorList>
            <consortium name="The Broad Institute Genomics Platform"/>
            <consortium name="The Broad Institute Genome Sequencing Center for Infectious Disease"/>
            <person name="Wu L."/>
            <person name="Ma J."/>
        </authorList>
    </citation>
    <scope>NUCLEOTIDE SEQUENCE [LARGE SCALE GENOMIC DNA]</scope>
    <source>
        <strain evidence="3">NBRC 102407</strain>
    </source>
</reference>
<dbReference type="Pfam" id="PF06945">
    <property type="entry name" value="DUF1289"/>
    <property type="match status" value="1"/>
</dbReference>
<dbReference type="EMBL" id="BSPX01000073">
    <property type="protein sequence ID" value="GLT24131.1"/>
    <property type="molecule type" value="Genomic_DNA"/>
</dbReference>
<evidence type="ECO:0000313" key="3">
    <source>
        <dbReference type="Proteomes" id="UP001157167"/>
    </source>
</evidence>
<name>A0ABQ6FH16_9RHOO</name>
<comment type="caution">
    <text evidence="2">The sequence shown here is derived from an EMBL/GenBank/DDBJ whole genome shotgun (WGS) entry which is preliminary data.</text>
</comment>
<organism evidence="2 3">
    <name type="scientific">Zoogloea oryzae</name>
    <dbReference type="NCBI Taxonomy" id="310767"/>
    <lineage>
        <taxon>Bacteria</taxon>
        <taxon>Pseudomonadati</taxon>
        <taxon>Pseudomonadota</taxon>
        <taxon>Betaproteobacteria</taxon>
        <taxon>Rhodocyclales</taxon>
        <taxon>Zoogloeaceae</taxon>
        <taxon>Zoogloea</taxon>
    </lineage>
</organism>
<gene>
    <name evidence="2" type="ORF">GCM10007933_36030</name>
</gene>
<dbReference type="Proteomes" id="UP001157167">
    <property type="component" value="Unassembled WGS sequence"/>
</dbReference>
<feature type="region of interest" description="Disordered" evidence="1">
    <location>
        <begin position="30"/>
        <end position="57"/>
    </location>
</feature>
<protein>
    <recommendedName>
        <fullName evidence="4">DUF1289 domain-containing protein</fullName>
    </recommendedName>
</protein>
<evidence type="ECO:0000313" key="2">
    <source>
        <dbReference type="EMBL" id="GLT24131.1"/>
    </source>
</evidence>
<sequence length="57" mass="5749">MSEENPCIGVCEIDDGYCTGCGRSADEIFGETDSDPAASEAVAEAPPPVTGPTEAAD</sequence>
<evidence type="ECO:0008006" key="4">
    <source>
        <dbReference type="Google" id="ProtNLM"/>
    </source>
</evidence>
<accession>A0ABQ6FH16</accession>